<dbReference type="SUPFAM" id="SSF53335">
    <property type="entry name" value="S-adenosyl-L-methionine-dependent methyltransferases"/>
    <property type="match status" value="1"/>
</dbReference>
<dbReference type="STRING" id="1817832.A3J48_01680"/>
<comment type="caution">
    <text evidence="3">The sequence shown here is derived from an EMBL/GenBank/DDBJ whole genome shotgun (WGS) entry which is preliminary data.</text>
</comment>
<feature type="compositionally biased region" description="Polar residues" evidence="1">
    <location>
        <begin position="1"/>
        <end position="10"/>
    </location>
</feature>
<dbReference type="GO" id="GO:0030488">
    <property type="term" value="P:tRNA methylation"/>
    <property type="evidence" value="ECO:0007669"/>
    <property type="project" value="TreeGrafter"/>
</dbReference>
<dbReference type="CDD" id="cd02440">
    <property type="entry name" value="AdoMet_MTases"/>
    <property type="match status" value="1"/>
</dbReference>
<dbReference type="Gene3D" id="3.40.50.150">
    <property type="entry name" value="Vaccinia Virus protein VP39"/>
    <property type="match status" value="1"/>
</dbReference>
<feature type="domain" description="Ribosomal RNA large subunit methyltransferase K/L-like methyltransferase" evidence="2">
    <location>
        <begin position="246"/>
        <end position="348"/>
    </location>
</feature>
<dbReference type="GO" id="GO:0016423">
    <property type="term" value="F:tRNA (guanine) methyltransferase activity"/>
    <property type="evidence" value="ECO:0007669"/>
    <property type="project" value="TreeGrafter"/>
</dbReference>
<dbReference type="AlphaFoldDB" id="A0A1F5P9Q6"/>
<name>A0A1F5P9Q6_9BACT</name>
<dbReference type="InterPro" id="IPR000241">
    <property type="entry name" value="RlmKL-like_Mtase"/>
</dbReference>
<protein>
    <recommendedName>
        <fullName evidence="2">Ribosomal RNA large subunit methyltransferase K/L-like methyltransferase domain-containing protein</fullName>
    </recommendedName>
</protein>
<dbReference type="PANTHER" id="PTHR14911:SF13">
    <property type="entry name" value="TRNA (GUANINE(6)-N2)-METHYLTRANSFERASE THUMP3"/>
    <property type="match status" value="1"/>
</dbReference>
<reference evidence="3 4" key="1">
    <citation type="journal article" date="2016" name="Nat. Commun.">
        <title>Thousands of microbial genomes shed light on interconnected biogeochemical processes in an aquifer system.</title>
        <authorList>
            <person name="Anantharaman K."/>
            <person name="Brown C.T."/>
            <person name="Hug L.A."/>
            <person name="Sharon I."/>
            <person name="Castelle C.J."/>
            <person name="Probst A.J."/>
            <person name="Thomas B.C."/>
            <person name="Singh A."/>
            <person name="Wilkins M.J."/>
            <person name="Karaoz U."/>
            <person name="Brodie E.L."/>
            <person name="Williams K.H."/>
            <person name="Hubbard S.S."/>
            <person name="Banfield J.F."/>
        </authorList>
    </citation>
    <scope>NUCLEOTIDE SEQUENCE [LARGE SCALE GENOMIC DNA]</scope>
</reference>
<dbReference type="InterPro" id="IPR029063">
    <property type="entry name" value="SAM-dependent_MTases_sf"/>
</dbReference>
<gene>
    <name evidence="3" type="ORF">A3J48_01680</name>
</gene>
<dbReference type="EMBL" id="MFES01000001">
    <property type="protein sequence ID" value="OGE86633.1"/>
    <property type="molecule type" value="Genomic_DNA"/>
</dbReference>
<dbReference type="Proteomes" id="UP000176786">
    <property type="component" value="Unassembled WGS sequence"/>
</dbReference>
<sequence length="464" mass="52608">MLYYTSQSESARAGDASEEEASQPTPLVANIPEGANSDSRTLYAFILGRVYTLSLAEVIQVLGTLAVDFRVKTVAPEIALIETTEKLKIGALQDRLGGTIKIVEIIDTLNRRQKDWPSDLLKDYLDFNILRDKYLAQGSTGKTQIGVSIYIMDPEIRIPFSEPKRVATLLKKYLQSHEISVRFVMPEPPSTNLPSVVVTNNNLLEKGAEFVILLGKQNLSIGKTLSVQDFEDYGRRDYQRPFRDLKMGMLPPKVAQIMINMANLKKGEHMLDPFCGGGTILQEALLMDINAVGSDIDVNAIRGAESNLAWFRNRYNIPFGRYQILKLDAASELTREFKPDNFDAIVTEGWLGPLYGSFPKESEIKKNFKDILEVYLKAFGQFSQVLKKNGTVVISLPAYRQEKDRYVFMPTLDFIEKLGYIRQDPIPLETLEKYKFLKVTDRKTIIYDRKDQVVAREIVIIKLQ</sequence>
<evidence type="ECO:0000313" key="3">
    <source>
        <dbReference type="EMBL" id="OGE86633.1"/>
    </source>
</evidence>
<feature type="region of interest" description="Disordered" evidence="1">
    <location>
        <begin position="1"/>
        <end position="31"/>
    </location>
</feature>
<evidence type="ECO:0000313" key="4">
    <source>
        <dbReference type="Proteomes" id="UP000176786"/>
    </source>
</evidence>
<evidence type="ECO:0000256" key="1">
    <source>
        <dbReference type="SAM" id="MobiDB-lite"/>
    </source>
</evidence>
<accession>A0A1F5P9Q6</accession>
<proteinExistence type="predicted"/>
<dbReference type="Pfam" id="PF01170">
    <property type="entry name" value="UPF0020"/>
    <property type="match status" value="1"/>
</dbReference>
<evidence type="ECO:0000259" key="2">
    <source>
        <dbReference type="Pfam" id="PF01170"/>
    </source>
</evidence>
<organism evidence="3 4">
    <name type="scientific">Candidatus Doudnabacteria bacterium RIFCSPHIGHO2_02_FULL_46_11</name>
    <dbReference type="NCBI Taxonomy" id="1817832"/>
    <lineage>
        <taxon>Bacteria</taxon>
        <taxon>Candidatus Doudnaibacteriota</taxon>
    </lineage>
</organism>
<dbReference type="PANTHER" id="PTHR14911">
    <property type="entry name" value="THUMP DOMAIN-CONTAINING"/>
    <property type="match status" value="1"/>
</dbReference>